<evidence type="ECO:0000256" key="1">
    <source>
        <dbReference type="SAM" id="Phobius"/>
    </source>
</evidence>
<comment type="caution">
    <text evidence="2">The sequence shown here is derived from an EMBL/GenBank/DDBJ whole genome shotgun (WGS) entry which is preliminary data.</text>
</comment>
<dbReference type="Proteomes" id="UP000033546">
    <property type="component" value="Unassembled WGS sequence"/>
</dbReference>
<dbReference type="AlphaFoldDB" id="A0A0F3NDG8"/>
<dbReference type="EMBL" id="LANU01000001">
    <property type="protein sequence ID" value="KJV66050.1"/>
    <property type="molecule type" value="Genomic_DNA"/>
</dbReference>
<dbReference type="PATRIC" id="fig|1359167.3.peg.231"/>
<keyword evidence="1" id="KW-0472">Membrane</keyword>
<keyword evidence="1" id="KW-1133">Transmembrane helix</keyword>
<name>A0A0F3NDG8_9RICK</name>
<gene>
    <name evidence="2" type="ORF">EMUCRT_0241</name>
</gene>
<sequence>MHIKNTLNRDMKNAVLKNSKDVPILLIVFILIMNFKIK</sequence>
<organism evidence="2 3">
    <name type="scientific">Ehrlichia cf. muris str. EmCRT</name>
    <dbReference type="NCBI Taxonomy" id="1359167"/>
    <lineage>
        <taxon>Bacteria</taxon>
        <taxon>Pseudomonadati</taxon>
        <taxon>Pseudomonadota</taxon>
        <taxon>Alphaproteobacteria</taxon>
        <taxon>Rickettsiales</taxon>
        <taxon>Anaplasmataceae</taxon>
        <taxon>Ehrlichia</taxon>
    </lineage>
</organism>
<keyword evidence="1" id="KW-0812">Transmembrane</keyword>
<evidence type="ECO:0000313" key="2">
    <source>
        <dbReference type="EMBL" id="KJV66050.1"/>
    </source>
</evidence>
<reference evidence="2 3" key="1">
    <citation type="submission" date="2015-02" db="EMBL/GenBank/DDBJ databases">
        <title>Genome Sequencing of Rickettsiales.</title>
        <authorList>
            <person name="Daugherty S.C."/>
            <person name="Su Q."/>
            <person name="Abolude K."/>
            <person name="Beier-Sexton M."/>
            <person name="Carlyon J.A."/>
            <person name="Carter R."/>
            <person name="Day N.P."/>
            <person name="Dumler S.J."/>
            <person name="Dyachenko V."/>
            <person name="Godinez A."/>
            <person name="Kurtti T.J."/>
            <person name="Lichay M."/>
            <person name="Mullins K.E."/>
            <person name="Ott S."/>
            <person name="Pappas-Brown V."/>
            <person name="Paris D.H."/>
            <person name="Patel P."/>
            <person name="Richards A.L."/>
            <person name="Sadzewicz L."/>
            <person name="Sears K."/>
            <person name="Seidman D."/>
            <person name="Sengamalay N."/>
            <person name="Stenos J."/>
            <person name="Tallon L.J."/>
            <person name="Vincent G."/>
            <person name="Fraser C.M."/>
            <person name="Munderloh U."/>
            <person name="Dunning-Hotopp J.C."/>
        </authorList>
    </citation>
    <scope>NUCLEOTIDE SEQUENCE [LARGE SCALE GENOMIC DNA]</scope>
    <source>
        <strain evidence="2 3">EmCRT</strain>
    </source>
</reference>
<evidence type="ECO:0000313" key="3">
    <source>
        <dbReference type="Proteomes" id="UP000033546"/>
    </source>
</evidence>
<proteinExistence type="predicted"/>
<protein>
    <submittedName>
        <fullName evidence="2">Uncharacterized protein</fullName>
    </submittedName>
</protein>
<accession>A0A0F3NDG8</accession>
<feature type="transmembrane region" description="Helical" evidence="1">
    <location>
        <begin position="21"/>
        <end position="37"/>
    </location>
</feature>